<dbReference type="GO" id="GO:0006598">
    <property type="term" value="P:polyamine catabolic process"/>
    <property type="evidence" value="ECO:0007669"/>
    <property type="project" value="TreeGrafter"/>
</dbReference>
<dbReference type="CDD" id="cd01745">
    <property type="entry name" value="GATase1_2"/>
    <property type="match status" value="1"/>
</dbReference>
<keyword evidence="1" id="KW-0378">Hydrolase</keyword>
<organism evidence="1 2">
    <name type="scientific">Brevibacterium luteolum</name>
    <dbReference type="NCBI Taxonomy" id="199591"/>
    <lineage>
        <taxon>Bacteria</taxon>
        <taxon>Bacillati</taxon>
        <taxon>Actinomycetota</taxon>
        <taxon>Actinomycetes</taxon>
        <taxon>Micrococcales</taxon>
        <taxon>Brevibacteriaceae</taxon>
        <taxon>Brevibacterium</taxon>
    </lineage>
</organism>
<reference evidence="1 2" key="1">
    <citation type="submission" date="2020-05" db="EMBL/GenBank/DDBJ databases">
        <title>MicrobeNet Type strains.</title>
        <authorList>
            <person name="Nicholson A.C."/>
        </authorList>
    </citation>
    <scope>NUCLEOTIDE SEQUENCE [LARGE SCALE GENOMIC DNA]</scope>
    <source>
        <strain evidence="1 2">CCUG 46604</strain>
    </source>
</reference>
<name>A0A849AQP4_9MICO</name>
<dbReference type="Gene3D" id="3.40.50.880">
    <property type="match status" value="2"/>
</dbReference>
<dbReference type="Pfam" id="PF07722">
    <property type="entry name" value="Peptidase_C26"/>
    <property type="match status" value="2"/>
</dbReference>
<protein>
    <submittedName>
        <fullName evidence="1">Gamma-glutamyl-gamma-aminobutyrate hydrolase family protein</fullName>
    </submittedName>
</protein>
<dbReference type="PANTHER" id="PTHR43235">
    <property type="entry name" value="GLUTAMINE AMIDOTRANSFERASE PB2B2.05-RELATED"/>
    <property type="match status" value="1"/>
</dbReference>
<gene>
    <name evidence="1" type="ORF">HLA91_03750</name>
</gene>
<evidence type="ECO:0000313" key="1">
    <source>
        <dbReference type="EMBL" id="NNG78491.1"/>
    </source>
</evidence>
<proteinExistence type="predicted"/>
<dbReference type="InterPro" id="IPR044668">
    <property type="entry name" value="PuuD-like"/>
</dbReference>
<dbReference type="Proteomes" id="UP000549517">
    <property type="component" value="Unassembled WGS sequence"/>
</dbReference>
<dbReference type="RefSeq" id="WP_170273610.1">
    <property type="nucleotide sequence ID" value="NZ_BAAAKH010000007.1"/>
</dbReference>
<accession>A0A849AQP4</accession>
<dbReference type="InterPro" id="IPR029062">
    <property type="entry name" value="Class_I_gatase-like"/>
</dbReference>
<dbReference type="InterPro" id="IPR011697">
    <property type="entry name" value="Peptidase_C26"/>
</dbReference>
<dbReference type="PROSITE" id="PS51273">
    <property type="entry name" value="GATASE_TYPE_1"/>
    <property type="match status" value="2"/>
</dbReference>
<dbReference type="SUPFAM" id="SSF52317">
    <property type="entry name" value="Class I glutamine amidotransferase-like"/>
    <property type="match status" value="2"/>
</dbReference>
<dbReference type="GO" id="GO:0033969">
    <property type="term" value="F:gamma-glutamyl-gamma-aminobutyrate hydrolase activity"/>
    <property type="evidence" value="ECO:0007669"/>
    <property type="project" value="TreeGrafter"/>
</dbReference>
<dbReference type="AlphaFoldDB" id="A0A849AQP4"/>
<dbReference type="PANTHER" id="PTHR43235:SF1">
    <property type="entry name" value="GLUTAMINE AMIDOTRANSFERASE PB2B2.05-RELATED"/>
    <property type="match status" value="1"/>
</dbReference>
<dbReference type="EMBL" id="JABEMC010000002">
    <property type="protein sequence ID" value="NNG78491.1"/>
    <property type="molecule type" value="Genomic_DNA"/>
</dbReference>
<comment type="caution">
    <text evidence="1">The sequence shown here is derived from an EMBL/GenBank/DDBJ whole genome shotgun (WGS) entry which is preliminary data.</text>
</comment>
<evidence type="ECO:0000313" key="2">
    <source>
        <dbReference type="Proteomes" id="UP000549517"/>
    </source>
</evidence>
<dbReference type="GO" id="GO:0005829">
    <property type="term" value="C:cytosol"/>
    <property type="evidence" value="ECO:0007669"/>
    <property type="project" value="TreeGrafter"/>
</dbReference>
<sequence>MHRPIIGVTGMVSSTVNGLRYAGTAAAAAVLDAVLRAGGEPRILYPGGDPSSESHWAGLDGLIIPGGSDINPRLYGQEPGDDLTLTDADFQDSYDLEIVREAMRRDIPTLAICRGMQLVNVACGGDLIQHLATGLDHVGTVHQVSIERGSILHTALGSQQVDVSSYHHQAIGRLGTGVVATAYAPDGTIEALQTQAPRLLAVQWHPEDRAHSDPVDQGLFDWLVAQCRADLQRKDGSHRAVTLADVMPAGPQPDPDAPLIAVVVPLSFPGFTAEMFELVQRFTASTLAALNEAGARISIIDPNDPQTRSLDSITRADAVLYLGGGDVDPTVYGGSLGTVQGSYGIDRDADVFSILGITDTLQRGAPLLAVCRGSQLLNVALGGTLIPDLVPGHLHRGEPGEPMFLDEDVRLENGSVIHRILGRCGVTVRSGHHQAVDRLGDGLRAVGFAQDGVVEATELEADQWVLGLQWHPEDPDGNHDDFAAIIREFVSQAAAFQDSGHPAPRVEEHIDV</sequence>